<protein>
    <submittedName>
        <fullName evidence="1">DUF4275 family protein</fullName>
    </submittedName>
</protein>
<dbReference type="AlphaFoldDB" id="A0A9D1K6V9"/>
<reference evidence="1" key="1">
    <citation type="submission" date="2020-10" db="EMBL/GenBank/DDBJ databases">
        <authorList>
            <person name="Gilroy R."/>
        </authorList>
    </citation>
    <scope>NUCLEOTIDE SEQUENCE</scope>
    <source>
        <strain evidence="1">13766</strain>
    </source>
</reference>
<dbReference type="Proteomes" id="UP000824140">
    <property type="component" value="Unassembled WGS sequence"/>
</dbReference>
<dbReference type="EMBL" id="DVJN01000205">
    <property type="protein sequence ID" value="HIS93475.1"/>
    <property type="molecule type" value="Genomic_DNA"/>
</dbReference>
<reference evidence="1" key="2">
    <citation type="journal article" date="2021" name="PeerJ">
        <title>Extensive microbial diversity within the chicken gut microbiome revealed by metagenomics and culture.</title>
        <authorList>
            <person name="Gilroy R."/>
            <person name="Ravi A."/>
            <person name="Getino M."/>
            <person name="Pursley I."/>
            <person name="Horton D.L."/>
            <person name="Alikhan N.F."/>
            <person name="Baker D."/>
            <person name="Gharbi K."/>
            <person name="Hall N."/>
            <person name="Watson M."/>
            <person name="Adriaenssens E.M."/>
            <person name="Foster-Nyarko E."/>
            <person name="Jarju S."/>
            <person name="Secka A."/>
            <person name="Antonio M."/>
            <person name="Oren A."/>
            <person name="Chaudhuri R.R."/>
            <person name="La Ragione R."/>
            <person name="Hildebrand F."/>
            <person name="Pallen M.J."/>
        </authorList>
    </citation>
    <scope>NUCLEOTIDE SEQUENCE</scope>
    <source>
        <strain evidence="1">13766</strain>
    </source>
</reference>
<proteinExistence type="predicted"/>
<accession>A0A9D1K6V9</accession>
<name>A0A9D1K6V9_9FIRM</name>
<dbReference type="InterPro" id="IPR025454">
    <property type="entry name" value="DUF4275"/>
</dbReference>
<comment type="caution">
    <text evidence="1">The sequence shown here is derived from an EMBL/GenBank/DDBJ whole genome shotgun (WGS) entry which is preliminary data.</text>
</comment>
<dbReference type="Pfam" id="PF14101">
    <property type="entry name" value="DUF4275"/>
    <property type="match status" value="1"/>
</dbReference>
<evidence type="ECO:0000313" key="1">
    <source>
        <dbReference type="EMBL" id="HIS93475.1"/>
    </source>
</evidence>
<organism evidence="1 2">
    <name type="scientific">Candidatus Alectryocaccomicrobium excrementavium</name>
    <dbReference type="NCBI Taxonomy" id="2840668"/>
    <lineage>
        <taxon>Bacteria</taxon>
        <taxon>Bacillati</taxon>
        <taxon>Bacillota</taxon>
        <taxon>Clostridia</taxon>
        <taxon>Candidatus Alectryocaccomicrobium</taxon>
    </lineage>
</organism>
<sequence>MKHSALRIIRWQELHQLEEEIEQICDARERDAQTRLLEQILEKINAYDAHVMKYRRRQTLQTLLDRGMVFEPVDRKPIVAEWDRQTGHRRIAQQYSGQFRWHLFSFELLPALRGAEARAAFERQKRQELYIFFDCDDAAYRAKNAHLLTTDDIEALWENSSLPLMDLYFFDPANQWTYIQPHEESCGPYFFPADGERATNGAPA</sequence>
<evidence type="ECO:0000313" key="2">
    <source>
        <dbReference type="Proteomes" id="UP000824140"/>
    </source>
</evidence>
<gene>
    <name evidence="1" type="ORF">IAA84_10700</name>
</gene>